<dbReference type="AlphaFoldDB" id="A0A0R0BB40"/>
<feature type="transmembrane region" description="Helical" evidence="18">
    <location>
        <begin position="425"/>
        <end position="444"/>
    </location>
</feature>
<dbReference type="PROSITE" id="PS00154">
    <property type="entry name" value="ATPASE_E1_E2"/>
    <property type="match status" value="1"/>
</dbReference>
<comment type="catalytic activity">
    <reaction evidence="17">
        <text>Cu(2+)(in) + ATP + H2O = Cu(2+)(out) + ADP + phosphate + H(+)</text>
        <dbReference type="Rhea" id="RHEA:10376"/>
        <dbReference type="ChEBI" id="CHEBI:15377"/>
        <dbReference type="ChEBI" id="CHEBI:15378"/>
        <dbReference type="ChEBI" id="CHEBI:29036"/>
        <dbReference type="ChEBI" id="CHEBI:30616"/>
        <dbReference type="ChEBI" id="CHEBI:43474"/>
        <dbReference type="ChEBI" id="CHEBI:456216"/>
        <dbReference type="EC" id="7.2.2.9"/>
    </reaction>
</comment>
<dbReference type="SFLD" id="SFLDF00027">
    <property type="entry name" value="p-type_atpase"/>
    <property type="match status" value="1"/>
</dbReference>
<keyword evidence="15 18" id="KW-0472">Membrane</keyword>
<keyword evidence="6" id="KW-0677">Repeat</keyword>
<evidence type="ECO:0000256" key="15">
    <source>
        <dbReference type="ARBA" id="ARBA00023136"/>
    </source>
</evidence>
<evidence type="ECO:0000256" key="7">
    <source>
        <dbReference type="ARBA" id="ARBA00022741"/>
    </source>
</evidence>
<evidence type="ECO:0000256" key="13">
    <source>
        <dbReference type="ARBA" id="ARBA00023008"/>
    </source>
</evidence>
<feature type="transmembrane region" description="Helical" evidence="18">
    <location>
        <begin position="202"/>
        <end position="219"/>
    </location>
</feature>
<feature type="transmembrane region" description="Helical" evidence="18">
    <location>
        <begin position="167"/>
        <end position="187"/>
    </location>
</feature>
<dbReference type="NCBIfam" id="TIGR01525">
    <property type="entry name" value="ATPase-IB_hvy"/>
    <property type="match status" value="1"/>
</dbReference>
<dbReference type="InterPro" id="IPR008250">
    <property type="entry name" value="ATPase_P-typ_transduc_dom_A_sf"/>
</dbReference>
<dbReference type="InterPro" id="IPR006122">
    <property type="entry name" value="HMA_Cu_ion-bd"/>
</dbReference>
<protein>
    <recommendedName>
        <fullName evidence="16">P-type Cu(2+) transporter</fullName>
        <ecNumber evidence="16">7.2.2.9</ecNumber>
    </recommendedName>
</protein>
<evidence type="ECO:0000256" key="10">
    <source>
        <dbReference type="ARBA" id="ARBA00022842"/>
    </source>
</evidence>
<organism evidence="20 21">
    <name type="scientific">Stenotrophomonas koreensis</name>
    <dbReference type="NCBI Taxonomy" id="266128"/>
    <lineage>
        <taxon>Bacteria</taxon>
        <taxon>Pseudomonadati</taxon>
        <taxon>Pseudomonadota</taxon>
        <taxon>Gammaproteobacteria</taxon>
        <taxon>Lysobacterales</taxon>
        <taxon>Lysobacteraceae</taxon>
        <taxon>Stenotrophomonas</taxon>
    </lineage>
</organism>
<accession>A0A0R0BB40</accession>
<dbReference type="FunFam" id="3.30.70.100:FF:000005">
    <property type="entry name" value="Copper-exporting P-type ATPase A"/>
    <property type="match status" value="1"/>
</dbReference>
<dbReference type="InterPro" id="IPR036412">
    <property type="entry name" value="HAD-like_sf"/>
</dbReference>
<evidence type="ECO:0000256" key="2">
    <source>
        <dbReference type="ARBA" id="ARBA00006024"/>
    </source>
</evidence>
<keyword evidence="8" id="KW-0187">Copper transport</keyword>
<dbReference type="Pfam" id="PF00122">
    <property type="entry name" value="E1-E2_ATPase"/>
    <property type="match status" value="1"/>
</dbReference>
<dbReference type="InterPro" id="IPR006121">
    <property type="entry name" value="HMA_dom"/>
</dbReference>
<keyword evidence="3" id="KW-0813">Transport</keyword>
<dbReference type="InterPro" id="IPR017969">
    <property type="entry name" value="Heavy-metal-associated_CS"/>
</dbReference>
<keyword evidence="13" id="KW-0186">Copper</keyword>
<comment type="caution">
    <text evidence="20">The sequence shown here is derived from an EMBL/GenBank/DDBJ whole genome shotgun (WGS) entry which is preliminary data.</text>
</comment>
<dbReference type="Gene3D" id="3.40.1110.10">
    <property type="entry name" value="Calcium-transporting ATPase, cytoplasmic domain N"/>
    <property type="match status" value="1"/>
</dbReference>
<evidence type="ECO:0000256" key="18">
    <source>
        <dbReference type="RuleBase" id="RU362081"/>
    </source>
</evidence>
<dbReference type="PROSITE" id="PS01047">
    <property type="entry name" value="HMA_1"/>
    <property type="match status" value="1"/>
</dbReference>
<dbReference type="InterPro" id="IPR059000">
    <property type="entry name" value="ATPase_P-type_domA"/>
</dbReference>
<keyword evidence="7 18" id="KW-0547">Nucleotide-binding</keyword>
<dbReference type="GO" id="GO:0055070">
    <property type="term" value="P:copper ion homeostasis"/>
    <property type="evidence" value="ECO:0007669"/>
    <property type="project" value="TreeGrafter"/>
</dbReference>
<dbReference type="InterPro" id="IPR023299">
    <property type="entry name" value="ATPase_P-typ_cyto_dom_N"/>
</dbReference>
<name>A0A0R0BB40_9GAMM</name>
<dbReference type="FunFam" id="2.70.150.10:FF:000002">
    <property type="entry name" value="Copper-transporting ATPase 1, putative"/>
    <property type="match status" value="1"/>
</dbReference>
<evidence type="ECO:0000256" key="14">
    <source>
        <dbReference type="ARBA" id="ARBA00023065"/>
    </source>
</evidence>
<evidence type="ECO:0000256" key="1">
    <source>
        <dbReference type="ARBA" id="ARBA00004127"/>
    </source>
</evidence>
<keyword evidence="10" id="KW-0460">Magnesium</keyword>
<dbReference type="Gene3D" id="3.40.50.1000">
    <property type="entry name" value="HAD superfamily/HAD-like"/>
    <property type="match status" value="1"/>
</dbReference>
<feature type="transmembrane region" description="Helical" evidence="18">
    <location>
        <begin position="450"/>
        <end position="478"/>
    </location>
</feature>
<dbReference type="GO" id="GO:0005886">
    <property type="term" value="C:plasma membrane"/>
    <property type="evidence" value="ECO:0007669"/>
    <property type="project" value="UniProtKB-SubCell"/>
</dbReference>
<keyword evidence="14" id="KW-0406">Ion transport</keyword>
<dbReference type="Pfam" id="PF00403">
    <property type="entry name" value="HMA"/>
    <property type="match status" value="2"/>
</dbReference>
<dbReference type="RefSeq" id="WP_057667633.1">
    <property type="nucleotide sequence ID" value="NZ_LDJH01000031.1"/>
</dbReference>
<dbReference type="Gene3D" id="3.30.70.100">
    <property type="match status" value="2"/>
</dbReference>
<reference evidence="20 21" key="1">
    <citation type="submission" date="2015-05" db="EMBL/GenBank/DDBJ databases">
        <title>Genome sequencing and analysis of members of genus Stenotrophomonas.</title>
        <authorList>
            <person name="Patil P.P."/>
            <person name="Midha S."/>
            <person name="Patil P.B."/>
        </authorList>
    </citation>
    <scope>NUCLEOTIDE SEQUENCE [LARGE SCALE GENOMIC DNA]</scope>
    <source>
        <strain evidence="20 21">DSM 17805</strain>
    </source>
</reference>
<evidence type="ECO:0000256" key="5">
    <source>
        <dbReference type="ARBA" id="ARBA00022723"/>
    </source>
</evidence>
<feature type="transmembrane region" description="Helical" evidence="18">
    <location>
        <begin position="764"/>
        <end position="783"/>
    </location>
</feature>
<dbReference type="PANTHER" id="PTHR43520">
    <property type="entry name" value="ATP7, ISOFORM B"/>
    <property type="match status" value="1"/>
</dbReference>
<dbReference type="GO" id="GO:0016887">
    <property type="term" value="F:ATP hydrolysis activity"/>
    <property type="evidence" value="ECO:0007669"/>
    <property type="project" value="InterPro"/>
</dbReference>
<dbReference type="InterPro" id="IPR018303">
    <property type="entry name" value="ATPase_P-typ_P_site"/>
</dbReference>
<dbReference type="EMBL" id="LDJH01000031">
    <property type="protein sequence ID" value="KRG54534.1"/>
    <property type="molecule type" value="Genomic_DNA"/>
</dbReference>
<evidence type="ECO:0000313" key="21">
    <source>
        <dbReference type="Proteomes" id="UP000051254"/>
    </source>
</evidence>
<dbReference type="NCBIfam" id="TIGR01494">
    <property type="entry name" value="ATPase_P-type"/>
    <property type="match status" value="1"/>
</dbReference>
<evidence type="ECO:0000256" key="9">
    <source>
        <dbReference type="ARBA" id="ARBA00022840"/>
    </source>
</evidence>
<dbReference type="STRING" id="266128.ABB25_13460"/>
<evidence type="ECO:0000256" key="12">
    <source>
        <dbReference type="ARBA" id="ARBA00022989"/>
    </source>
</evidence>
<comment type="subcellular location">
    <subcellularLocation>
        <location evidence="18">Cell membrane</location>
    </subcellularLocation>
    <subcellularLocation>
        <location evidence="1">Endomembrane system</location>
        <topology evidence="1">Multi-pass membrane protein</topology>
    </subcellularLocation>
</comment>
<dbReference type="PATRIC" id="fig|266128.3.peg.1822"/>
<dbReference type="Gene3D" id="2.70.150.10">
    <property type="entry name" value="Calcium-transporting ATPase, cytoplasmic transduction domain A"/>
    <property type="match status" value="1"/>
</dbReference>
<evidence type="ECO:0000256" key="16">
    <source>
        <dbReference type="ARBA" id="ARBA00038904"/>
    </source>
</evidence>
<dbReference type="PROSITE" id="PS50846">
    <property type="entry name" value="HMA_2"/>
    <property type="match status" value="2"/>
</dbReference>
<evidence type="ECO:0000313" key="20">
    <source>
        <dbReference type="EMBL" id="KRG54534.1"/>
    </source>
</evidence>
<evidence type="ECO:0000256" key="11">
    <source>
        <dbReference type="ARBA" id="ARBA00022967"/>
    </source>
</evidence>
<keyword evidence="21" id="KW-1185">Reference proteome</keyword>
<dbReference type="NCBIfam" id="TIGR01511">
    <property type="entry name" value="ATPase-IB1_Cu"/>
    <property type="match status" value="1"/>
</dbReference>
<keyword evidence="12 18" id="KW-1133">Transmembrane helix</keyword>
<feature type="domain" description="HMA" evidence="19">
    <location>
        <begin position="76"/>
        <end position="140"/>
    </location>
</feature>
<evidence type="ECO:0000256" key="4">
    <source>
        <dbReference type="ARBA" id="ARBA00022692"/>
    </source>
</evidence>
<dbReference type="SFLD" id="SFLDG00002">
    <property type="entry name" value="C1.7:_P-type_atpase_like"/>
    <property type="match status" value="1"/>
</dbReference>
<dbReference type="CDD" id="cd02094">
    <property type="entry name" value="P-type_ATPase_Cu-like"/>
    <property type="match status" value="1"/>
</dbReference>
<dbReference type="InterPro" id="IPR027256">
    <property type="entry name" value="P-typ_ATPase_IB"/>
</dbReference>
<dbReference type="Proteomes" id="UP000051254">
    <property type="component" value="Unassembled WGS sequence"/>
</dbReference>
<dbReference type="OrthoDB" id="9814270at2"/>
<dbReference type="InterPro" id="IPR001757">
    <property type="entry name" value="P_typ_ATPase"/>
</dbReference>
<feature type="transmembrane region" description="Helical" evidence="18">
    <location>
        <begin position="789"/>
        <end position="811"/>
    </location>
</feature>
<evidence type="ECO:0000256" key="17">
    <source>
        <dbReference type="ARBA" id="ARBA00047424"/>
    </source>
</evidence>
<dbReference type="InterPro" id="IPR044492">
    <property type="entry name" value="P_typ_ATPase_HD_dom"/>
</dbReference>
<sequence>MAPPADTDRTVTLPIEGMTCASCVARLERVLGKVEGVHQATVNLATAQASIHTDGSASVARLVDAVEKAGFHVPASTVELTVEGMTCASCVARAERVLGKQPGVLEASVNLATGRAQVRGHGLQAQPLAAALGRAGFPSRPLAEGGHEHARREQQQADEQHALGRDLLLAAVLTLPVFVLEMGGHLFPPLHHWLHAAIGQQALWWLQALLTTAVLAGPGRRFYHHGIPALLRGGPDMNSLVAMGTLAAWGYSLVALLAPAALPAGSVHVYFESAAVIVTLVLAGRWLEARARGQSSAAIARLVKLQPEQARVRRADGSEHTVAVAALQAADILLLRPGERIAADGVVVEGHSAVDESMLSGEPLPVDKRPGDAVSAGTINTTGALAVQVQAVAGDTTLARIITLVEQAQGGKLPIQAKVDQVTRWFVPAVMLLALLAFAGWWLIGSRLDLAVVNAIAVLIIACPCAMGLATPVSILVATGRGAELGILLRRGQALQQLAGIRVVAADKTGTLTEGKAVLTDFHPRPGFDPEYVAAAVAAAESPSEHPSAQAIVAAARAQGLRLPPASEFSALPGRGISALVDGSQVLVGSAEHLADAGIDTQPLAAVARHLAEQGRSPLYAAIDGELAAILAVADSIKPSTPGALAALHGLGLPVAMVSGDNRITAEAIAGELGIDEVHAQVLPAQKVDVVKALQARHGPVAFVGDGINDAPALATAEVGIAVGTGTDIAIEAGDVVLVGGNLQGVASAIALGRATLRNIHQNLFWAFAYNAALIPVAAGILVPFGGPALSPVLAAAAMALSSVFVVSNALRLRRFQPPRGVAA</sequence>
<dbReference type="GO" id="GO:0005507">
    <property type="term" value="F:copper ion binding"/>
    <property type="evidence" value="ECO:0007669"/>
    <property type="project" value="InterPro"/>
</dbReference>
<evidence type="ECO:0000256" key="8">
    <source>
        <dbReference type="ARBA" id="ARBA00022796"/>
    </source>
</evidence>
<dbReference type="InterPro" id="IPR023298">
    <property type="entry name" value="ATPase_P-typ_TM_dom_sf"/>
</dbReference>
<dbReference type="InterPro" id="IPR023214">
    <property type="entry name" value="HAD_sf"/>
</dbReference>
<comment type="similarity">
    <text evidence="2 18">Belongs to the cation transport ATPase (P-type) (TC 3.A.3) family. Type IB subfamily.</text>
</comment>
<dbReference type="GO" id="GO:0005524">
    <property type="term" value="F:ATP binding"/>
    <property type="evidence" value="ECO:0007669"/>
    <property type="project" value="UniProtKB-UniRule"/>
</dbReference>
<dbReference type="SUPFAM" id="SSF81665">
    <property type="entry name" value="Calcium ATPase, transmembrane domain M"/>
    <property type="match status" value="1"/>
</dbReference>
<gene>
    <name evidence="20" type="ORF">ABB25_13460</name>
</gene>
<proteinExistence type="inferred from homology"/>
<dbReference type="PRINTS" id="PR00120">
    <property type="entry name" value="HATPASE"/>
</dbReference>
<dbReference type="PRINTS" id="PR00119">
    <property type="entry name" value="CATATPASE"/>
</dbReference>
<dbReference type="GO" id="GO:0043682">
    <property type="term" value="F:P-type divalent copper transporter activity"/>
    <property type="evidence" value="ECO:0007669"/>
    <property type="project" value="UniProtKB-EC"/>
</dbReference>
<evidence type="ECO:0000256" key="6">
    <source>
        <dbReference type="ARBA" id="ARBA00022737"/>
    </source>
</evidence>
<dbReference type="NCBIfam" id="TIGR00003">
    <property type="entry name" value="copper ion binding protein"/>
    <property type="match status" value="1"/>
</dbReference>
<dbReference type="SUPFAM" id="SSF55008">
    <property type="entry name" value="HMA, heavy metal-associated domain"/>
    <property type="match status" value="2"/>
</dbReference>
<dbReference type="CDD" id="cd00371">
    <property type="entry name" value="HMA"/>
    <property type="match status" value="2"/>
</dbReference>
<feature type="domain" description="HMA" evidence="19">
    <location>
        <begin position="9"/>
        <end position="74"/>
    </location>
</feature>
<keyword evidence="5 18" id="KW-0479">Metal-binding</keyword>
<dbReference type="SUPFAM" id="SSF81653">
    <property type="entry name" value="Calcium ATPase, transduction domain A"/>
    <property type="match status" value="1"/>
</dbReference>
<dbReference type="GO" id="GO:0012505">
    <property type="term" value="C:endomembrane system"/>
    <property type="evidence" value="ECO:0007669"/>
    <property type="project" value="UniProtKB-SubCell"/>
</dbReference>
<evidence type="ECO:0000259" key="19">
    <source>
        <dbReference type="PROSITE" id="PS50846"/>
    </source>
</evidence>
<keyword evidence="9 18" id="KW-0067">ATP-binding</keyword>
<evidence type="ECO:0000256" key="3">
    <source>
        <dbReference type="ARBA" id="ARBA00022448"/>
    </source>
</evidence>
<dbReference type="PANTHER" id="PTHR43520:SF8">
    <property type="entry name" value="P-TYPE CU(+) TRANSPORTER"/>
    <property type="match status" value="1"/>
</dbReference>
<keyword evidence="11" id="KW-1278">Translocase</keyword>
<dbReference type="EC" id="7.2.2.9" evidence="16"/>
<feature type="transmembrane region" description="Helical" evidence="18">
    <location>
        <begin position="268"/>
        <end position="287"/>
    </location>
</feature>
<dbReference type="SUPFAM" id="SSF56784">
    <property type="entry name" value="HAD-like"/>
    <property type="match status" value="1"/>
</dbReference>
<keyword evidence="4 18" id="KW-0812">Transmembrane</keyword>
<dbReference type="Pfam" id="PF00702">
    <property type="entry name" value="Hydrolase"/>
    <property type="match status" value="1"/>
</dbReference>
<dbReference type="InterPro" id="IPR036163">
    <property type="entry name" value="HMA_dom_sf"/>
</dbReference>
<keyword evidence="18" id="KW-1003">Cell membrane</keyword>
<dbReference type="SFLD" id="SFLDS00003">
    <property type="entry name" value="Haloacid_Dehalogenase"/>
    <property type="match status" value="1"/>
</dbReference>
<feature type="transmembrane region" description="Helical" evidence="18">
    <location>
        <begin position="240"/>
        <end position="262"/>
    </location>
</feature>